<dbReference type="Pfam" id="PF09806">
    <property type="entry name" value="CDK2AP"/>
    <property type="match status" value="1"/>
</dbReference>
<dbReference type="PANTHER" id="PTHR22607:SF3">
    <property type="entry name" value="CDK2-ASSOCIATED PROTEIN 1, ISOFORM B"/>
    <property type="match status" value="1"/>
</dbReference>
<accession>A0AAN9Y6G6</accession>
<dbReference type="PANTHER" id="PTHR22607">
    <property type="entry name" value="DELETED IN ORAL CANCER 1/CDK2-ASSOCIATED PROTEIN 1"/>
    <property type="match status" value="1"/>
</dbReference>
<comment type="caution">
    <text evidence="6">The sequence shown here is derived from an EMBL/GenBank/DDBJ whole genome shotgun (WGS) entry which is preliminary data.</text>
</comment>
<dbReference type="InterPro" id="IPR017266">
    <property type="entry name" value="DOC_1/2"/>
</dbReference>
<dbReference type="EMBL" id="JBBCAQ010000010">
    <property type="protein sequence ID" value="KAK7601653.1"/>
    <property type="molecule type" value="Genomic_DNA"/>
</dbReference>
<feature type="compositionally biased region" description="Polar residues" evidence="5">
    <location>
        <begin position="38"/>
        <end position="49"/>
    </location>
</feature>
<evidence type="ECO:0008006" key="8">
    <source>
        <dbReference type="Google" id="ProtNLM"/>
    </source>
</evidence>
<protein>
    <recommendedName>
        <fullName evidence="8">Cyclin-dependent kinase 2-associated protein</fullName>
    </recommendedName>
</protein>
<evidence type="ECO:0000313" key="7">
    <source>
        <dbReference type="Proteomes" id="UP001367676"/>
    </source>
</evidence>
<name>A0AAN9Y6G6_9HEMI</name>
<evidence type="ECO:0000256" key="5">
    <source>
        <dbReference type="SAM" id="MobiDB-lite"/>
    </source>
</evidence>
<organism evidence="6 7">
    <name type="scientific">Parthenolecanium corni</name>
    <dbReference type="NCBI Taxonomy" id="536013"/>
    <lineage>
        <taxon>Eukaryota</taxon>
        <taxon>Metazoa</taxon>
        <taxon>Ecdysozoa</taxon>
        <taxon>Arthropoda</taxon>
        <taxon>Hexapoda</taxon>
        <taxon>Insecta</taxon>
        <taxon>Pterygota</taxon>
        <taxon>Neoptera</taxon>
        <taxon>Paraneoptera</taxon>
        <taxon>Hemiptera</taxon>
        <taxon>Sternorrhyncha</taxon>
        <taxon>Coccoidea</taxon>
        <taxon>Coccidae</taxon>
        <taxon>Parthenolecanium</taxon>
    </lineage>
</organism>
<dbReference type="GO" id="GO:0005737">
    <property type="term" value="C:cytoplasm"/>
    <property type="evidence" value="ECO:0007669"/>
    <property type="project" value="TreeGrafter"/>
</dbReference>
<reference evidence="6 7" key="1">
    <citation type="submission" date="2024-03" db="EMBL/GenBank/DDBJ databases">
        <title>Adaptation during the transition from Ophiocordyceps entomopathogen to insect associate is accompanied by gene loss and intensified selection.</title>
        <authorList>
            <person name="Ward C.M."/>
            <person name="Onetto C.A."/>
            <person name="Borneman A.R."/>
        </authorList>
    </citation>
    <scope>NUCLEOTIDE SEQUENCE [LARGE SCALE GENOMIC DNA]</scope>
    <source>
        <strain evidence="6">AWRI1</strain>
        <tissue evidence="6">Single Adult Female</tissue>
    </source>
</reference>
<comment type="similarity">
    <text evidence="2">Belongs to the CDK2AP family.</text>
</comment>
<dbReference type="AlphaFoldDB" id="A0AAN9Y6G6"/>
<keyword evidence="4" id="KW-0539">Nucleus</keyword>
<feature type="region of interest" description="Disordered" evidence="5">
    <location>
        <begin position="38"/>
        <end position="58"/>
    </location>
</feature>
<evidence type="ECO:0000256" key="3">
    <source>
        <dbReference type="ARBA" id="ARBA00022553"/>
    </source>
</evidence>
<sequence length="114" mass="12738">MEMKSEEDVLDELKSANLFIPPEITITPVSSFIPYDASSSNFSKQQTTAPVKRPSSAERSKYGQLLAIIEEIGKDIRPSYTGSKSSSERLKRGIMNARVLVRECLSEVERSARQ</sequence>
<evidence type="ECO:0000256" key="4">
    <source>
        <dbReference type="ARBA" id="ARBA00023242"/>
    </source>
</evidence>
<keyword evidence="7" id="KW-1185">Reference proteome</keyword>
<evidence type="ECO:0000256" key="2">
    <source>
        <dbReference type="ARBA" id="ARBA00008485"/>
    </source>
</evidence>
<dbReference type="Proteomes" id="UP001367676">
    <property type="component" value="Unassembled WGS sequence"/>
</dbReference>
<keyword evidence="3" id="KW-0597">Phosphoprotein</keyword>
<gene>
    <name evidence="6" type="ORF">V9T40_009094</name>
</gene>
<dbReference type="Gene3D" id="6.10.140.1300">
    <property type="match status" value="1"/>
</dbReference>
<proteinExistence type="inferred from homology"/>
<evidence type="ECO:0000256" key="1">
    <source>
        <dbReference type="ARBA" id="ARBA00004123"/>
    </source>
</evidence>
<dbReference type="GO" id="GO:0005634">
    <property type="term" value="C:nucleus"/>
    <property type="evidence" value="ECO:0007669"/>
    <property type="project" value="UniProtKB-SubCell"/>
</dbReference>
<comment type="subcellular location">
    <subcellularLocation>
        <location evidence="1">Nucleus</location>
    </subcellularLocation>
</comment>
<evidence type="ECO:0000313" key="6">
    <source>
        <dbReference type="EMBL" id="KAK7601653.1"/>
    </source>
</evidence>